<evidence type="ECO:0000313" key="1">
    <source>
        <dbReference type="EMBL" id="RED42206.1"/>
    </source>
</evidence>
<dbReference type="OrthoDB" id="1274006at2"/>
<keyword evidence="2" id="KW-1185">Reference proteome</keyword>
<proteinExistence type="predicted"/>
<protein>
    <recommendedName>
        <fullName evidence="3">Secreted protein</fullName>
    </recommendedName>
</protein>
<comment type="caution">
    <text evidence="1">The sequence shown here is derived from an EMBL/GenBank/DDBJ whole genome shotgun (WGS) entry which is preliminary data.</text>
</comment>
<name>A0A3D9GZ24_9FLAO</name>
<reference evidence="1 2" key="1">
    <citation type="submission" date="2018-07" db="EMBL/GenBank/DDBJ databases">
        <title>Genomic Encyclopedia of Type Strains, Phase III (KMG-III): the genomes of soil and plant-associated and newly described type strains.</title>
        <authorList>
            <person name="Whitman W."/>
        </authorList>
    </citation>
    <scope>NUCLEOTIDE SEQUENCE [LARGE SCALE GENOMIC DNA]</scope>
    <source>
        <strain evidence="1 2">CECT 7946</strain>
    </source>
</reference>
<accession>A0A3D9GZ24</accession>
<evidence type="ECO:0000313" key="2">
    <source>
        <dbReference type="Proteomes" id="UP000256980"/>
    </source>
</evidence>
<dbReference type="EMBL" id="QRDV01000009">
    <property type="protein sequence ID" value="RED42206.1"/>
    <property type="molecule type" value="Genomic_DNA"/>
</dbReference>
<dbReference type="RefSeq" id="WP_115818563.1">
    <property type="nucleotide sequence ID" value="NZ_QRDV01000009.1"/>
</dbReference>
<organism evidence="1 2">
    <name type="scientific">Winogradskyella eximia</name>
    <dbReference type="NCBI Taxonomy" id="262006"/>
    <lineage>
        <taxon>Bacteria</taxon>
        <taxon>Pseudomonadati</taxon>
        <taxon>Bacteroidota</taxon>
        <taxon>Flavobacteriia</taxon>
        <taxon>Flavobacteriales</taxon>
        <taxon>Flavobacteriaceae</taxon>
        <taxon>Winogradskyella</taxon>
    </lineage>
</organism>
<sequence>MLKKIVFTVSFILISFYGIAQKNINNYKYIILPTSFEFSKSEDQYQLNSLLKFLFNKYGYEAYFGNDDLPQDLIGNRCLALNAEALKGKGGIFKTKLEIELKDCFGNIVMTSQEGQSREKEYKKAYTEALREAFETFQNFDYKYVSDKETLVETSKPKVKNVKQQMVEVDTPKEVITAKETKVEEVLTADNLSDLHYAQEIDNGYQLLNSEPRIVMILLSTAAENVFMVNGKNAIVFKEDGFWYYSENNGKLEERKSMNIKF</sequence>
<dbReference type="AlphaFoldDB" id="A0A3D9GZ24"/>
<evidence type="ECO:0008006" key="3">
    <source>
        <dbReference type="Google" id="ProtNLM"/>
    </source>
</evidence>
<dbReference type="Proteomes" id="UP000256980">
    <property type="component" value="Unassembled WGS sequence"/>
</dbReference>
<gene>
    <name evidence="1" type="ORF">DFQ10_109101</name>
</gene>